<keyword evidence="2" id="KW-1185">Reference proteome</keyword>
<sequence>MSSSKYWFINRDNPLREIALLNPKSAHYLHSGQSRAGART</sequence>
<reference evidence="1 2" key="1">
    <citation type="submission" date="2017-01" db="EMBL/GenBank/DDBJ databases">
        <title>Genome sequence of Rhodoferax antarcticus ANT.BR, a psychrophilic purple nonsulfur bacterium from an Antarctic microbial mat.</title>
        <authorList>
            <person name="Baker J."/>
            <person name="Riester C."/>
            <person name="Skinner B."/>
            <person name="Newell A."/>
            <person name="Swingley W."/>
            <person name="Madigan M."/>
            <person name="Jung D."/>
            <person name="Asao M."/>
            <person name="Chen M."/>
            <person name="Loughlin P."/>
            <person name="Pan H."/>
            <person name="Lin S."/>
            <person name="Li N."/>
            <person name="Shaw J."/>
            <person name="Prado M."/>
            <person name="Sherman C."/>
            <person name="Li X."/>
            <person name="Tang J."/>
            <person name="Blankenship R."/>
            <person name="Zhao T."/>
            <person name="Touchman J."/>
            <person name="Sattley M."/>
        </authorList>
    </citation>
    <scope>NUCLEOTIDE SEQUENCE [LARGE SCALE GENOMIC DNA]</scope>
    <source>
        <strain evidence="1 2">ANT.BR</strain>
    </source>
</reference>
<gene>
    <name evidence="1" type="ORF">BLL52_3735</name>
</gene>
<protein>
    <submittedName>
        <fullName evidence="1">Uncharacterized protein</fullName>
    </submittedName>
</protein>
<dbReference type="AlphaFoldDB" id="A0A1Q8YA39"/>
<organism evidence="1 2">
    <name type="scientific">Rhodoferax antarcticus ANT.BR</name>
    <dbReference type="NCBI Taxonomy" id="1111071"/>
    <lineage>
        <taxon>Bacteria</taxon>
        <taxon>Pseudomonadati</taxon>
        <taxon>Pseudomonadota</taxon>
        <taxon>Betaproteobacteria</taxon>
        <taxon>Burkholderiales</taxon>
        <taxon>Comamonadaceae</taxon>
        <taxon>Rhodoferax</taxon>
    </lineage>
</organism>
<dbReference type="EMBL" id="MSYM01000018">
    <property type="protein sequence ID" value="OLP04916.1"/>
    <property type="molecule type" value="Genomic_DNA"/>
</dbReference>
<name>A0A1Q8YA39_9BURK</name>
<evidence type="ECO:0000313" key="1">
    <source>
        <dbReference type="EMBL" id="OLP04916.1"/>
    </source>
</evidence>
<proteinExistence type="predicted"/>
<dbReference type="Proteomes" id="UP000185911">
    <property type="component" value="Unassembled WGS sequence"/>
</dbReference>
<evidence type="ECO:0000313" key="2">
    <source>
        <dbReference type="Proteomes" id="UP000185911"/>
    </source>
</evidence>
<accession>A0A1Q8YA39</accession>
<comment type="caution">
    <text evidence="1">The sequence shown here is derived from an EMBL/GenBank/DDBJ whole genome shotgun (WGS) entry which is preliminary data.</text>
</comment>